<dbReference type="EMBL" id="RJVU01021200">
    <property type="protein sequence ID" value="ROL50225.1"/>
    <property type="molecule type" value="Genomic_DNA"/>
</dbReference>
<name>A0A3N0YVL1_ANAGA</name>
<evidence type="ECO:0000313" key="4">
    <source>
        <dbReference type="Proteomes" id="UP000281406"/>
    </source>
</evidence>
<gene>
    <name evidence="3" type="ORF">DPX16_19029</name>
</gene>
<proteinExistence type="predicted"/>
<feature type="coiled-coil region" evidence="1">
    <location>
        <begin position="126"/>
        <end position="157"/>
    </location>
</feature>
<keyword evidence="1" id="KW-0175">Coiled coil</keyword>
<keyword evidence="4" id="KW-1185">Reference proteome</keyword>
<accession>A0A3N0YVL1</accession>
<evidence type="ECO:0000256" key="2">
    <source>
        <dbReference type="SAM" id="MobiDB-lite"/>
    </source>
</evidence>
<protein>
    <submittedName>
        <fullName evidence="3">Uncharacterized protein</fullName>
    </submittedName>
</protein>
<evidence type="ECO:0000313" key="3">
    <source>
        <dbReference type="EMBL" id="ROL50225.1"/>
    </source>
</evidence>
<evidence type="ECO:0000256" key="1">
    <source>
        <dbReference type="SAM" id="Coils"/>
    </source>
</evidence>
<organism evidence="3 4">
    <name type="scientific">Anabarilius grahami</name>
    <name type="common">Kanglang fish</name>
    <name type="synonym">Barilius grahami</name>
    <dbReference type="NCBI Taxonomy" id="495550"/>
    <lineage>
        <taxon>Eukaryota</taxon>
        <taxon>Metazoa</taxon>
        <taxon>Chordata</taxon>
        <taxon>Craniata</taxon>
        <taxon>Vertebrata</taxon>
        <taxon>Euteleostomi</taxon>
        <taxon>Actinopterygii</taxon>
        <taxon>Neopterygii</taxon>
        <taxon>Teleostei</taxon>
        <taxon>Ostariophysi</taxon>
        <taxon>Cypriniformes</taxon>
        <taxon>Xenocyprididae</taxon>
        <taxon>Xenocypridinae</taxon>
        <taxon>Xenocypridinae incertae sedis</taxon>
        <taxon>Anabarilius</taxon>
    </lineage>
</organism>
<sequence length="160" mass="18849">MATPELAECREVSYPEKCRSVQARKKHKEKTLRDNPDLLWEKNQEQPHLLHHADYVMEISHLVEEERDEPHANCTGSEEEDPVKLSPSPSDHRLRDSLALLELDFTEFREHAQLKLSDTHNTNMYIQELKDEHRQLKKDTNSSITELTRALRELKEENQT</sequence>
<dbReference type="Proteomes" id="UP000281406">
    <property type="component" value="Unassembled WGS sequence"/>
</dbReference>
<feature type="region of interest" description="Disordered" evidence="2">
    <location>
        <begin position="64"/>
        <end position="92"/>
    </location>
</feature>
<comment type="caution">
    <text evidence="3">The sequence shown here is derived from an EMBL/GenBank/DDBJ whole genome shotgun (WGS) entry which is preliminary data.</text>
</comment>
<reference evidence="3 4" key="1">
    <citation type="submission" date="2018-10" db="EMBL/GenBank/DDBJ databases">
        <title>Genome assembly for a Yunnan-Guizhou Plateau 3E fish, Anabarilius grahami (Regan), and its evolutionary and genetic applications.</title>
        <authorList>
            <person name="Jiang W."/>
        </authorList>
    </citation>
    <scope>NUCLEOTIDE SEQUENCE [LARGE SCALE GENOMIC DNA]</scope>
    <source>
        <strain evidence="3">AG-KIZ</strain>
        <tissue evidence="3">Muscle</tissue>
    </source>
</reference>
<dbReference type="AlphaFoldDB" id="A0A3N0YVL1"/>